<feature type="domain" description="Peptidase M16 C-terminal" evidence="2">
    <location>
        <begin position="196"/>
        <end position="366"/>
    </location>
</feature>
<evidence type="ECO:0000313" key="3">
    <source>
        <dbReference type="EMBL" id="KAK6645547.1"/>
    </source>
</evidence>
<dbReference type="GO" id="GO:0005739">
    <property type="term" value="C:mitochondrion"/>
    <property type="evidence" value="ECO:0007669"/>
    <property type="project" value="TreeGrafter"/>
</dbReference>
<dbReference type="Gene3D" id="3.30.830.10">
    <property type="entry name" value="Metalloenzyme, LuxS/M16 peptidase-like"/>
    <property type="match status" value="2"/>
</dbReference>
<feature type="domain" description="Peptidase M16 N-terminal" evidence="1">
    <location>
        <begin position="54"/>
        <end position="188"/>
    </location>
</feature>
<protein>
    <submittedName>
        <fullName evidence="3">Uncharacterized protein</fullName>
    </submittedName>
</protein>
<dbReference type="EMBL" id="JAWJWE010000001">
    <property type="protein sequence ID" value="KAK6645547.1"/>
    <property type="molecule type" value="Genomic_DNA"/>
</dbReference>
<name>A0AAN8SIL4_POLSC</name>
<dbReference type="GO" id="GO:0046872">
    <property type="term" value="F:metal ion binding"/>
    <property type="evidence" value="ECO:0007669"/>
    <property type="project" value="InterPro"/>
</dbReference>
<dbReference type="InterPro" id="IPR011765">
    <property type="entry name" value="Pept_M16_N"/>
</dbReference>
<evidence type="ECO:0000259" key="1">
    <source>
        <dbReference type="Pfam" id="PF00675"/>
    </source>
</evidence>
<evidence type="ECO:0000313" key="4">
    <source>
        <dbReference type="Proteomes" id="UP001372834"/>
    </source>
</evidence>
<dbReference type="PANTHER" id="PTHR11851:SF226">
    <property type="entry name" value="CYTOCHROME B-C1 COMPLEX SUBUNIT 2, MITOCHONDRIAL"/>
    <property type="match status" value="1"/>
</dbReference>
<dbReference type="AlphaFoldDB" id="A0AAN8SIL4"/>
<dbReference type="InterPro" id="IPR050361">
    <property type="entry name" value="MPP/UQCRC_Complex"/>
</dbReference>
<organism evidence="3 4">
    <name type="scientific">Polyplax serrata</name>
    <name type="common">Common mouse louse</name>
    <dbReference type="NCBI Taxonomy" id="468196"/>
    <lineage>
        <taxon>Eukaryota</taxon>
        <taxon>Metazoa</taxon>
        <taxon>Ecdysozoa</taxon>
        <taxon>Arthropoda</taxon>
        <taxon>Hexapoda</taxon>
        <taxon>Insecta</taxon>
        <taxon>Pterygota</taxon>
        <taxon>Neoptera</taxon>
        <taxon>Paraneoptera</taxon>
        <taxon>Psocodea</taxon>
        <taxon>Troctomorpha</taxon>
        <taxon>Phthiraptera</taxon>
        <taxon>Anoplura</taxon>
        <taxon>Polyplacidae</taxon>
        <taxon>Polyplax</taxon>
    </lineage>
</organism>
<gene>
    <name evidence="3" type="ORF">RUM43_001824</name>
</gene>
<dbReference type="Proteomes" id="UP001372834">
    <property type="component" value="Unassembled WGS sequence"/>
</dbReference>
<dbReference type="FunFam" id="3.30.830.10:FF:000039">
    <property type="entry name" value="Ubiquinol-cytochrome c reductase core subunit 2"/>
    <property type="match status" value="1"/>
</dbReference>
<accession>A0AAN8SIL4</accession>
<dbReference type="InterPro" id="IPR011249">
    <property type="entry name" value="Metalloenz_LuxS/M16"/>
</dbReference>
<evidence type="ECO:0000259" key="2">
    <source>
        <dbReference type="Pfam" id="PF05193"/>
    </source>
</evidence>
<proteinExistence type="predicted"/>
<reference evidence="3 4" key="1">
    <citation type="submission" date="2023-10" db="EMBL/GenBank/DDBJ databases">
        <title>Genomes of two closely related lineages of the louse Polyplax serrata with different host specificities.</title>
        <authorList>
            <person name="Martinu J."/>
            <person name="Tarabai H."/>
            <person name="Stefka J."/>
            <person name="Hypsa V."/>
        </authorList>
    </citation>
    <scope>NUCLEOTIDE SEQUENCE [LARGE SCALE GENOMIC DNA]</scope>
    <source>
        <strain evidence="3">HR10_N</strain>
    </source>
</reference>
<sequence length="443" mass="47322">MAGKAIKYPLAQFSKRGLSAQVLAKQAQSSSSPDVNCTVLPNKFLVSTLDIGGPLSRITIAFKAGPRNEMENNLGVTHVIRSMTGFSTEKCTGFALVRNLQQNGIHFTCSGDREVTSYSIVASRNKINCALKYLGAAAATPAFKPWQVADNVPRIKYEIGSLTPQARVMDTLHKACYRTGLGNSLFVPQEYIGKQTSEMLKNFYSEGFTANRGSLAAYNVDHNDMLEFARGLELSPGEAPVGNSKYFGGEIRRNTDSCFAHVAVATQGVGSSDIKESLVLSVLQYAYGVKPSIIWGGSPSPLYKATHCIAPDSGVACFNINYTDSGLFGVMISGFADSCGKAVEAAVKVIKSASVSSADTNRAKAMLKMEILNCSETTEGILEDMAVQSLSGGVVVPALVLAEAIDKITHADVSEAAKRIARGKFSLAAEGDLRKIPYLDELP</sequence>
<dbReference type="SUPFAM" id="SSF63411">
    <property type="entry name" value="LuxS/MPP-like metallohydrolase"/>
    <property type="match status" value="2"/>
</dbReference>
<dbReference type="InterPro" id="IPR007863">
    <property type="entry name" value="Peptidase_M16_C"/>
</dbReference>
<dbReference type="PANTHER" id="PTHR11851">
    <property type="entry name" value="METALLOPROTEASE"/>
    <property type="match status" value="1"/>
</dbReference>
<comment type="caution">
    <text evidence="3">The sequence shown here is derived from an EMBL/GenBank/DDBJ whole genome shotgun (WGS) entry which is preliminary data.</text>
</comment>
<dbReference type="Pfam" id="PF05193">
    <property type="entry name" value="Peptidase_M16_C"/>
    <property type="match status" value="1"/>
</dbReference>
<dbReference type="Pfam" id="PF00675">
    <property type="entry name" value="Peptidase_M16"/>
    <property type="match status" value="1"/>
</dbReference>